<dbReference type="InterPro" id="IPR009003">
    <property type="entry name" value="Peptidase_S1_PA"/>
</dbReference>
<evidence type="ECO:0000313" key="15">
    <source>
        <dbReference type="Proteomes" id="UP000504633"/>
    </source>
</evidence>
<dbReference type="OMA" id="NWKSGGL"/>
<dbReference type="FunFam" id="2.40.10.10:FF:000036">
    <property type="entry name" value="Trypsin beta"/>
    <property type="match status" value="1"/>
</dbReference>
<proteinExistence type="inferred from homology"/>
<gene>
    <name evidence="16" type="primary">LOC111604592</name>
</gene>
<evidence type="ECO:0000256" key="7">
    <source>
        <dbReference type="ARBA" id="ARBA00022825"/>
    </source>
</evidence>
<dbReference type="PANTHER" id="PTHR24276:SF91">
    <property type="entry name" value="AT26814P-RELATED"/>
    <property type="match status" value="1"/>
</dbReference>
<comment type="catalytic activity">
    <reaction evidence="10">
        <text>Preferential cleavage: Arg-|-Xaa, Lys-|-Xaa.</text>
        <dbReference type="EC" id="3.4.21.4"/>
    </reaction>
</comment>
<dbReference type="GO" id="GO:0006508">
    <property type="term" value="P:proteolysis"/>
    <property type="evidence" value="ECO:0007669"/>
    <property type="project" value="UniProtKB-KW"/>
</dbReference>
<name>A0A6J1MAU8_DROHY</name>
<dbReference type="InterPro" id="IPR001314">
    <property type="entry name" value="Peptidase_S1A"/>
</dbReference>
<evidence type="ECO:0000256" key="9">
    <source>
        <dbReference type="ARBA" id="ARBA00023157"/>
    </source>
</evidence>
<feature type="domain" description="Peptidase S1" evidence="14">
    <location>
        <begin position="45"/>
        <end position="279"/>
    </location>
</feature>
<dbReference type="PROSITE" id="PS00135">
    <property type="entry name" value="TRYPSIN_SER"/>
    <property type="match status" value="1"/>
</dbReference>
<evidence type="ECO:0000256" key="4">
    <source>
        <dbReference type="ARBA" id="ARBA00022670"/>
    </source>
</evidence>
<feature type="chain" id="PRO_5026707449" description="trypsin" evidence="13">
    <location>
        <begin position="29"/>
        <end position="290"/>
    </location>
</feature>
<organism evidence="15 16">
    <name type="scientific">Drosophila hydei</name>
    <name type="common">Fruit fly</name>
    <dbReference type="NCBI Taxonomy" id="7224"/>
    <lineage>
        <taxon>Eukaryota</taxon>
        <taxon>Metazoa</taxon>
        <taxon>Ecdysozoa</taxon>
        <taxon>Arthropoda</taxon>
        <taxon>Hexapoda</taxon>
        <taxon>Insecta</taxon>
        <taxon>Pterygota</taxon>
        <taxon>Neoptera</taxon>
        <taxon>Endopterygota</taxon>
        <taxon>Diptera</taxon>
        <taxon>Brachycera</taxon>
        <taxon>Muscomorpha</taxon>
        <taxon>Ephydroidea</taxon>
        <taxon>Drosophilidae</taxon>
        <taxon>Drosophila</taxon>
    </lineage>
</organism>
<dbReference type="InterPro" id="IPR043504">
    <property type="entry name" value="Peptidase_S1_PA_chymotrypsin"/>
</dbReference>
<dbReference type="SUPFAM" id="SSF50494">
    <property type="entry name" value="Trypsin-like serine proteases"/>
    <property type="match status" value="1"/>
</dbReference>
<evidence type="ECO:0000256" key="13">
    <source>
        <dbReference type="SAM" id="SignalP"/>
    </source>
</evidence>
<keyword evidence="4 12" id="KW-0645">Protease</keyword>
<evidence type="ECO:0000256" key="8">
    <source>
        <dbReference type="ARBA" id="ARBA00023145"/>
    </source>
</evidence>
<dbReference type="PROSITE" id="PS00134">
    <property type="entry name" value="TRYPSIN_HIS"/>
    <property type="match status" value="1"/>
</dbReference>
<dbReference type="GeneID" id="111604592"/>
<dbReference type="PROSITE" id="PS50240">
    <property type="entry name" value="TRYPSIN_DOM"/>
    <property type="match status" value="1"/>
</dbReference>
<evidence type="ECO:0000256" key="2">
    <source>
        <dbReference type="ARBA" id="ARBA00007664"/>
    </source>
</evidence>
<dbReference type="SMART" id="SM00020">
    <property type="entry name" value="Tryp_SPc"/>
    <property type="match status" value="1"/>
</dbReference>
<dbReference type="KEGG" id="dhe:111604592"/>
<dbReference type="RefSeq" id="XP_023178471.2">
    <property type="nucleotide sequence ID" value="XM_023322703.2"/>
</dbReference>
<dbReference type="AlphaFoldDB" id="A0A6J1MAU8"/>
<evidence type="ECO:0000256" key="5">
    <source>
        <dbReference type="ARBA" id="ARBA00022729"/>
    </source>
</evidence>
<keyword evidence="7 12" id="KW-0720">Serine protease</keyword>
<protein>
    <recommendedName>
        <fullName evidence="11">trypsin</fullName>
        <ecNumber evidence="11">3.4.21.4</ecNumber>
    </recommendedName>
</protein>
<accession>A0A6J1MAU8</accession>
<dbReference type="PANTHER" id="PTHR24276">
    <property type="entry name" value="POLYSERASE-RELATED"/>
    <property type="match status" value="1"/>
</dbReference>
<keyword evidence="9" id="KW-1015">Disulfide bond</keyword>
<evidence type="ECO:0000256" key="6">
    <source>
        <dbReference type="ARBA" id="ARBA00022801"/>
    </source>
</evidence>
<keyword evidence="6 12" id="KW-0378">Hydrolase</keyword>
<reference evidence="16" key="1">
    <citation type="submission" date="2025-08" db="UniProtKB">
        <authorList>
            <consortium name="RefSeq"/>
        </authorList>
    </citation>
    <scope>IDENTIFICATION</scope>
    <source>
        <strain evidence="16">15085-1641.00</strain>
        <tissue evidence="16">Whole body</tissue>
    </source>
</reference>
<evidence type="ECO:0000256" key="11">
    <source>
        <dbReference type="ARBA" id="ARBA00038868"/>
    </source>
</evidence>
<dbReference type="InterPro" id="IPR001254">
    <property type="entry name" value="Trypsin_dom"/>
</dbReference>
<dbReference type="Proteomes" id="UP000504633">
    <property type="component" value="Unplaced"/>
</dbReference>
<keyword evidence="3" id="KW-0964">Secreted</keyword>
<dbReference type="Gene3D" id="2.40.10.10">
    <property type="entry name" value="Trypsin-like serine proteases"/>
    <property type="match status" value="2"/>
</dbReference>
<evidence type="ECO:0000256" key="3">
    <source>
        <dbReference type="ARBA" id="ARBA00022525"/>
    </source>
</evidence>
<evidence type="ECO:0000259" key="14">
    <source>
        <dbReference type="PROSITE" id="PS50240"/>
    </source>
</evidence>
<evidence type="ECO:0000313" key="16">
    <source>
        <dbReference type="RefSeq" id="XP_023178471.2"/>
    </source>
</evidence>
<evidence type="ECO:0000256" key="12">
    <source>
        <dbReference type="RuleBase" id="RU363034"/>
    </source>
</evidence>
<comment type="subcellular location">
    <subcellularLocation>
        <location evidence="1">Secreted</location>
        <location evidence="1">Extracellular space</location>
    </subcellularLocation>
</comment>
<dbReference type="OrthoDB" id="6755574at2759"/>
<dbReference type="InterPro" id="IPR033116">
    <property type="entry name" value="TRYPSIN_SER"/>
</dbReference>
<keyword evidence="15" id="KW-1185">Reference proteome</keyword>
<dbReference type="Pfam" id="PF00089">
    <property type="entry name" value="Trypsin"/>
    <property type="match status" value="1"/>
</dbReference>
<dbReference type="GO" id="GO:0004252">
    <property type="term" value="F:serine-type endopeptidase activity"/>
    <property type="evidence" value="ECO:0007669"/>
    <property type="project" value="UniProtKB-EC"/>
</dbReference>
<dbReference type="InterPro" id="IPR018114">
    <property type="entry name" value="TRYPSIN_HIS"/>
</dbReference>
<dbReference type="InterPro" id="IPR050430">
    <property type="entry name" value="Peptidase_S1"/>
</dbReference>
<keyword evidence="5 13" id="KW-0732">Signal</keyword>
<feature type="signal peptide" evidence="13">
    <location>
        <begin position="1"/>
        <end position="28"/>
    </location>
</feature>
<sequence length="290" mass="31314">MPTAKFQQLLSLSSCLIVSLCLMSMAEAGEEVTTLLAAEQSILRINGGQQMNQSVPYQISMQMLRRGGWRHFCSGSIVSEQHVLTAAHCVDKLEVSSLSVLAGVLNWKQAGQRHKIVAKHVHPQYAMSPRIINDIALLKVSPPFELQRAEVSTIHLGGTERIGRHVPVRLTGWGSTTASSTGTQLPDRLQVLNYQTISNEECVKRGFRVTPNEICALSAPGRGACMGDSGGPLILASGGNRQHQLVGIVSYGSATCAQGRPDVYTRVSSFLPYISTILNQDLGPVATPKQ</sequence>
<dbReference type="CDD" id="cd00190">
    <property type="entry name" value="Tryp_SPc"/>
    <property type="match status" value="1"/>
</dbReference>
<comment type="similarity">
    <text evidence="2">Belongs to the peptidase S1 family.</text>
</comment>
<keyword evidence="8" id="KW-0865">Zymogen</keyword>
<dbReference type="FunFam" id="2.40.10.10:FF:000068">
    <property type="entry name" value="transmembrane protease serine 2"/>
    <property type="match status" value="1"/>
</dbReference>
<dbReference type="EC" id="3.4.21.4" evidence="11"/>
<dbReference type="PRINTS" id="PR00722">
    <property type="entry name" value="CHYMOTRYPSIN"/>
</dbReference>
<evidence type="ECO:0000256" key="1">
    <source>
        <dbReference type="ARBA" id="ARBA00004239"/>
    </source>
</evidence>
<evidence type="ECO:0000256" key="10">
    <source>
        <dbReference type="ARBA" id="ARBA00036320"/>
    </source>
</evidence>
<dbReference type="GO" id="GO:0005576">
    <property type="term" value="C:extracellular region"/>
    <property type="evidence" value="ECO:0007669"/>
    <property type="project" value="UniProtKB-SubCell"/>
</dbReference>